<name>A0AAD6VCQ9_9AGAR</name>
<dbReference type="Proteomes" id="UP001219525">
    <property type="component" value="Unassembled WGS sequence"/>
</dbReference>
<evidence type="ECO:0000313" key="1">
    <source>
        <dbReference type="EMBL" id="KAJ7206072.1"/>
    </source>
</evidence>
<organism evidence="1 2">
    <name type="scientific">Mycena pura</name>
    <dbReference type="NCBI Taxonomy" id="153505"/>
    <lineage>
        <taxon>Eukaryota</taxon>
        <taxon>Fungi</taxon>
        <taxon>Dikarya</taxon>
        <taxon>Basidiomycota</taxon>
        <taxon>Agaricomycotina</taxon>
        <taxon>Agaricomycetes</taxon>
        <taxon>Agaricomycetidae</taxon>
        <taxon>Agaricales</taxon>
        <taxon>Marasmiineae</taxon>
        <taxon>Mycenaceae</taxon>
        <taxon>Mycena</taxon>
    </lineage>
</organism>
<evidence type="ECO:0000313" key="2">
    <source>
        <dbReference type="Proteomes" id="UP001219525"/>
    </source>
</evidence>
<accession>A0AAD6VCQ9</accession>
<keyword evidence="2" id="KW-1185">Reference proteome</keyword>
<dbReference type="EMBL" id="JARJCW010000041">
    <property type="protein sequence ID" value="KAJ7206072.1"/>
    <property type="molecule type" value="Genomic_DNA"/>
</dbReference>
<reference evidence="1" key="1">
    <citation type="submission" date="2023-03" db="EMBL/GenBank/DDBJ databases">
        <title>Massive genome expansion in bonnet fungi (Mycena s.s.) driven by repeated elements and novel gene families across ecological guilds.</title>
        <authorList>
            <consortium name="Lawrence Berkeley National Laboratory"/>
            <person name="Harder C.B."/>
            <person name="Miyauchi S."/>
            <person name="Viragh M."/>
            <person name="Kuo A."/>
            <person name="Thoen E."/>
            <person name="Andreopoulos B."/>
            <person name="Lu D."/>
            <person name="Skrede I."/>
            <person name="Drula E."/>
            <person name="Henrissat B."/>
            <person name="Morin E."/>
            <person name="Kohler A."/>
            <person name="Barry K."/>
            <person name="LaButti K."/>
            <person name="Morin E."/>
            <person name="Salamov A."/>
            <person name="Lipzen A."/>
            <person name="Mereny Z."/>
            <person name="Hegedus B."/>
            <person name="Baldrian P."/>
            <person name="Stursova M."/>
            <person name="Weitz H."/>
            <person name="Taylor A."/>
            <person name="Grigoriev I.V."/>
            <person name="Nagy L.G."/>
            <person name="Martin F."/>
            <person name="Kauserud H."/>
        </authorList>
    </citation>
    <scope>NUCLEOTIDE SEQUENCE</scope>
    <source>
        <strain evidence="1">9144</strain>
    </source>
</reference>
<dbReference type="AlphaFoldDB" id="A0AAD6VCQ9"/>
<gene>
    <name evidence="1" type="ORF">GGX14DRAFT_397336</name>
</gene>
<comment type="caution">
    <text evidence="1">The sequence shown here is derived from an EMBL/GenBank/DDBJ whole genome shotgun (WGS) entry which is preliminary data.</text>
</comment>
<proteinExistence type="predicted"/>
<protein>
    <submittedName>
        <fullName evidence="1">Uncharacterized protein</fullName>
    </submittedName>
</protein>
<sequence>MPEALVTMPEAMLVRLGGLKLNAGGTMHVEDLLTCLENAKFTYDAGPALGHGHRRHRAIVAIKAIVTIVTTDADAGGTEGTGAKIAEGQAIVAIVTIVTINAMPEAPKAPEGAKFIIQDGKKNS</sequence>